<dbReference type="PANTHER" id="PTHR30627">
    <property type="entry name" value="PEPTIDOGLYCAN D,D-TRANSPEPTIDASE"/>
    <property type="match status" value="1"/>
</dbReference>
<dbReference type="EMBL" id="FONY01000026">
    <property type="protein sequence ID" value="SFF33336.1"/>
    <property type="molecule type" value="Genomic_DNA"/>
</dbReference>
<dbReference type="Proteomes" id="UP000199513">
    <property type="component" value="Unassembled WGS sequence"/>
</dbReference>
<gene>
    <name evidence="6" type="ORF">SAMN04488541_102655</name>
</gene>
<dbReference type="RefSeq" id="WP_091547098.1">
    <property type="nucleotide sequence ID" value="NZ_FONY01000026.1"/>
</dbReference>
<keyword evidence="3 4" id="KW-0472">Membrane</keyword>
<name>A0A1I2HXJ2_9BACT</name>
<keyword evidence="2" id="KW-0378">Hydrolase</keyword>
<evidence type="ECO:0000256" key="1">
    <source>
        <dbReference type="ARBA" id="ARBA00004370"/>
    </source>
</evidence>
<accession>A0A1I2HXJ2</accession>
<protein>
    <submittedName>
        <fullName evidence="6">Cell division protein FtsI (Penicillin-binding protein 3)</fullName>
    </submittedName>
</protein>
<dbReference type="InterPro" id="IPR012338">
    <property type="entry name" value="Beta-lactam/transpept-like"/>
</dbReference>
<dbReference type="GO" id="GO:0005886">
    <property type="term" value="C:plasma membrane"/>
    <property type="evidence" value="ECO:0007669"/>
    <property type="project" value="TreeGrafter"/>
</dbReference>
<evidence type="ECO:0000256" key="4">
    <source>
        <dbReference type="SAM" id="Phobius"/>
    </source>
</evidence>
<dbReference type="SUPFAM" id="SSF54184">
    <property type="entry name" value="Penicillin-binding protein 2x (pbp-2x), c-terminal domain"/>
    <property type="match status" value="1"/>
</dbReference>
<dbReference type="STRING" id="1003.SAMN04488541_102655"/>
<dbReference type="Pfam" id="PF03793">
    <property type="entry name" value="PASTA"/>
    <property type="match status" value="1"/>
</dbReference>
<reference evidence="6 7" key="1">
    <citation type="submission" date="2016-10" db="EMBL/GenBank/DDBJ databases">
        <authorList>
            <person name="de Groot N.N."/>
        </authorList>
    </citation>
    <scope>NUCLEOTIDE SEQUENCE [LARGE SCALE GENOMIC DNA]</scope>
    <source>
        <strain>GEY</strain>
        <strain evidence="7">DSM 9560</strain>
    </source>
</reference>
<dbReference type="Pfam" id="PF03717">
    <property type="entry name" value="PBP_dimer"/>
    <property type="match status" value="1"/>
</dbReference>
<dbReference type="OrthoDB" id="9804124at2"/>
<dbReference type="SMART" id="SM00740">
    <property type="entry name" value="PASTA"/>
    <property type="match status" value="1"/>
</dbReference>
<feature type="transmembrane region" description="Helical" evidence="4">
    <location>
        <begin position="12"/>
        <end position="31"/>
    </location>
</feature>
<sequence>MGIRESILLRVRIAFLLMSAFGLAVLGRIFYLQVMEGDYWAKKEKENGLEYRVIKANRGNILADDGTLLVTSLPFYKVAIDPMLATDNIFDTGVDSLGILLATIFKDKNAADLTKELRLARLEKRRYKLISKELIDYHTKKKIETFPIFREGFKGGGIFEKTEKRYKLFDELARRTLGFVTYDSTGEVRGKGLEYSFNKVLGGTDGQAIFQKIVGEQWKPVNDGSYIRPEDGIDIETTLNVDLQEKTEDALRKALLQHKAKFGTAILMEVETGEIKAMANLGRNEKGEYTENNNYALNLAEPGSTFKIFTMTALLEEADGELNLNDTVETGNGTYQFFENAVMTDPRKGGHGKINVQQVFERSSNIGISKLVFKYFRKEPQKFLDYMAKFGLMQATDFQLVGENKPYIKTLTDPTWSGATLPWMSVGYETKLTPLHTLMFCNALANKGKLMQPILVRRTLYANNTIDEFTPKILNKKICSDYTLEVMRKLMEGVVERGTANHIKGAPYKIAGKTGTAEKVENKEYTERHYTSFVGYFPSDKPKYSCIVVIDDPIEAGRYGGVVAAPVFREIADFAYKHYIEENVMELGEKVSDFPVVKSGNHQELRYLCNELGLFNLSYTKEDWVHGRLRGDTLKWVANPVKGATVPSVVGMSLRDAIFLLENKGLKVSFSGKGKVLTQSLAIGARLQKGQKIHLRLG</sequence>
<feature type="domain" description="PASTA" evidence="5">
    <location>
        <begin position="639"/>
        <end position="698"/>
    </location>
</feature>
<dbReference type="GO" id="GO:0008658">
    <property type="term" value="F:penicillin binding"/>
    <property type="evidence" value="ECO:0007669"/>
    <property type="project" value="InterPro"/>
</dbReference>
<dbReference type="CDD" id="cd06575">
    <property type="entry name" value="PASTA_Pbp2x-like_2"/>
    <property type="match status" value="1"/>
</dbReference>
<dbReference type="Gene3D" id="3.40.710.10">
    <property type="entry name" value="DD-peptidase/beta-lactamase superfamily"/>
    <property type="match status" value="1"/>
</dbReference>
<dbReference type="GO" id="GO:0004180">
    <property type="term" value="F:carboxypeptidase activity"/>
    <property type="evidence" value="ECO:0007669"/>
    <property type="project" value="UniProtKB-KW"/>
</dbReference>
<organism evidence="6 7">
    <name type="scientific">Thermoflexibacter ruber</name>
    <dbReference type="NCBI Taxonomy" id="1003"/>
    <lineage>
        <taxon>Bacteria</taxon>
        <taxon>Pseudomonadati</taxon>
        <taxon>Bacteroidota</taxon>
        <taxon>Cytophagia</taxon>
        <taxon>Cytophagales</taxon>
        <taxon>Thermoflexibacteraceae</taxon>
        <taxon>Thermoflexibacter</taxon>
    </lineage>
</organism>
<evidence type="ECO:0000259" key="5">
    <source>
        <dbReference type="PROSITE" id="PS51178"/>
    </source>
</evidence>
<keyword evidence="2" id="KW-0645">Protease</keyword>
<keyword evidence="4" id="KW-0812">Transmembrane</keyword>
<dbReference type="InterPro" id="IPR005543">
    <property type="entry name" value="PASTA_dom"/>
</dbReference>
<dbReference type="Pfam" id="PF00905">
    <property type="entry name" value="Transpeptidase"/>
    <property type="match status" value="1"/>
</dbReference>
<keyword evidence="2" id="KW-0121">Carboxypeptidase</keyword>
<dbReference type="Gene3D" id="3.90.1310.10">
    <property type="entry name" value="Penicillin-binding protein 2a (Domain 2)"/>
    <property type="match status" value="1"/>
</dbReference>
<evidence type="ECO:0000313" key="7">
    <source>
        <dbReference type="Proteomes" id="UP000199513"/>
    </source>
</evidence>
<comment type="subcellular location">
    <subcellularLocation>
        <location evidence="1">Membrane</location>
    </subcellularLocation>
</comment>
<evidence type="ECO:0000256" key="2">
    <source>
        <dbReference type="ARBA" id="ARBA00022645"/>
    </source>
</evidence>
<dbReference type="PROSITE" id="PS51178">
    <property type="entry name" value="PASTA"/>
    <property type="match status" value="1"/>
</dbReference>
<dbReference type="SUPFAM" id="SSF56601">
    <property type="entry name" value="beta-lactamase/transpeptidase-like"/>
    <property type="match status" value="1"/>
</dbReference>
<dbReference type="SUPFAM" id="SSF56519">
    <property type="entry name" value="Penicillin binding protein dimerisation domain"/>
    <property type="match status" value="1"/>
</dbReference>
<dbReference type="InterPro" id="IPR005311">
    <property type="entry name" value="PBP_dimer"/>
</dbReference>
<proteinExistence type="predicted"/>
<keyword evidence="4" id="KW-1133">Transmembrane helix</keyword>
<keyword evidence="7" id="KW-1185">Reference proteome</keyword>
<dbReference type="InterPro" id="IPR036138">
    <property type="entry name" value="PBP_dimer_sf"/>
</dbReference>
<evidence type="ECO:0000256" key="3">
    <source>
        <dbReference type="ARBA" id="ARBA00023136"/>
    </source>
</evidence>
<dbReference type="Gene3D" id="3.30.450.330">
    <property type="match status" value="1"/>
</dbReference>
<dbReference type="InterPro" id="IPR001460">
    <property type="entry name" value="PCN-bd_Tpept"/>
</dbReference>
<dbReference type="InterPro" id="IPR050515">
    <property type="entry name" value="Beta-lactam/transpept"/>
</dbReference>
<dbReference type="GO" id="GO:0051301">
    <property type="term" value="P:cell division"/>
    <property type="evidence" value="ECO:0007669"/>
    <property type="project" value="UniProtKB-KW"/>
</dbReference>
<dbReference type="GO" id="GO:0071555">
    <property type="term" value="P:cell wall organization"/>
    <property type="evidence" value="ECO:0007669"/>
    <property type="project" value="TreeGrafter"/>
</dbReference>
<evidence type="ECO:0000313" key="6">
    <source>
        <dbReference type="EMBL" id="SFF33336.1"/>
    </source>
</evidence>
<keyword evidence="6" id="KW-0131">Cell cycle</keyword>
<keyword evidence="6" id="KW-0132">Cell division</keyword>
<dbReference type="AlphaFoldDB" id="A0A1I2HXJ2"/>
<dbReference type="PANTHER" id="PTHR30627:SF1">
    <property type="entry name" value="PEPTIDOGLYCAN D,D-TRANSPEPTIDASE FTSI"/>
    <property type="match status" value="1"/>
</dbReference>
<dbReference type="Gene3D" id="3.30.10.20">
    <property type="match status" value="1"/>
</dbReference>